<evidence type="ECO:0000313" key="1">
    <source>
        <dbReference type="EMBL" id="OEV09271.1"/>
    </source>
</evidence>
<dbReference type="RefSeq" id="WP_070018754.1">
    <property type="nucleotide sequence ID" value="NZ_LJGW01000377.1"/>
</dbReference>
<accession>A0A1E7KZG3</accession>
<protein>
    <submittedName>
        <fullName evidence="1">Uncharacterized protein</fullName>
    </submittedName>
</protein>
<reference evidence="1 2" key="1">
    <citation type="journal article" date="2016" name="Front. Microbiol.">
        <title>Comparative Genomics Analysis of Streptomyces Species Reveals Their Adaptation to the Marine Environment and Their Diversity at the Genomic Level.</title>
        <authorList>
            <person name="Tian X."/>
            <person name="Zhang Z."/>
            <person name="Yang T."/>
            <person name="Chen M."/>
            <person name="Li J."/>
            <person name="Chen F."/>
            <person name="Yang J."/>
            <person name="Li W."/>
            <person name="Zhang B."/>
            <person name="Zhang Z."/>
            <person name="Wu J."/>
            <person name="Zhang C."/>
            <person name="Long L."/>
            <person name="Xiao J."/>
        </authorList>
    </citation>
    <scope>NUCLEOTIDE SEQUENCE [LARGE SCALE GENOMIC DNA]</scope>
    <source>
        <strain evidence="1 2">SCSIO 10429</strain>
    </source>
</reference>
<dbReference type="EMBL" id="LJGW01000377">
    <property type="protein sequence ID" value="OEV09271.1"/>
    <property type="molecule type" value="Genomic_DNA"/>
</dbReference>
<organism evidence="1 2">
    <name type="scientific">Streptomyces nanshensis</name>
    <dbReference type="NCBI Taxonomy" id="518642"/>
    <lineage>
        <taxon>Bacteria</taxon>
        <taxon>Bacillati</taxon>
        <taxon>Actinomycetota</taxon>
        <taxon>Actinomycetes</taxon>
        <taxon>Kitasatosporales</taxon>
        <taxon>Streptomycetaceae</taxon>
        <taxon>Streptomyces</taxon>
    </lineage>
</organism>
<keyword evidence="2" id="KW-1185">Reference proteome</keyword>
<sequence length="140" mass="15024">MTAEPETTPGTLDALVCQLLRHGLLHAHLSAEVQHDIGRLTDEAHHTLTTLPGSVSADFPTISRVPATVAEALIDWSAYQASDEPPPDSSKTDWLIGLHGALIELADTLSQTRTRAAADEILAAAVVAYHQRVVDAWAIF</sequence>
<evidence type="ECO:0000313" key="2">
    <source>
        <dbReference type="Proteomes" id="UP000176005"/>
    </source>
</evidence>
<proteinExistence type="predicted"/>
<dbReference type="Proteomes" id="UP000176005">
    <property type="component" value="Unassembled WGS sequence"/>
</dbReference>
<name>A0A1E7KZG3_9ACTN</name>
<comment type="caution">
    <text evidence="1">The sequence shown here is derived from an EMBL/GenBank/DDBJ whole genome shotgun (WGS) entry which is preliminary data.</text>
</comment>
<dbReference type="AlphaFoldDB" id="A0A1E7KZG3"/>
<gene>
    <name evidence="1" type="ORF">AN218_22730</name>
</gene>